<dbReference type="GO" id="GO:0006611">
    <property type="term" value="P:protein export from nucleus"/>
    <property type="evidence" value="ECO:0007669"/>
    <property type="project" value="TreeGrafter"/>
</dbReference>
<accession>A0A8S1LRC5</accession>
<organism evidence="8 9">
    <name type="scientific">Paramecium primaurelia</name>
    <dbReference type="NCBI Taxonomy" id="5886"/>
    <lineage>
        <taxon>Eukaryota</taxon>
        <taxon>Sar</taxon>
        <taxon>Alveolata</taxon>
        <taxon>Ciliophora</taxon>
        <taxon>Intramacronucleata</taxon>
        <taxon>Oligohymenophorea</taxon>
        <taxon>Peniculida</taxon>
        <taxon>Parameciidae</taxon>
        <taxon>Paramecium</taxon>
    </lineage>
</organism>
<reference evidence="8" key="1">
    <citation type="submission" date="2021-01" db="EMBL/GenBank/DDBJ databases">
        <authorList>
            <consortium name="Genoscope - CEA"/>
            <person name="William W."/>
        </authorList>
    </citation>
    <scope>NUCLEOTIDE SEQUENCE</scope>
</reference>
<keyword evidence="6" id="KW-0653">Protein transport</keyword>
<comment type="similarity">
    <text evidence="3">Belongs to the exportin family.</text>
</comment>
<keyword evidence="9" id="KW-1185">Reference proteome</keyword>
<dbReference type="GO" id="GO:0005737">
    <property type="term" value="C:cytoplasm"/>
    <property type="evidence" value="ECO:0007669"/>
    <property type="project" value="UniProtKB-SubCell"/>
</dbReference>
<dbReference type="InterPro" id="IPR044189">
    <property type="entry name" value="XPO4/7-like"/>
</dbReference>
<evidence type="ECO:0000313" key="8">
    <source>
        <dbReference type="EMBL" id="CAD8068521.1"/>
    </source>
</evidence>
<keyword evidence="5" id="KW-0963">Cytoplasm</keyword>
<dbReference type="PANTHER" id="PTHR12596:SF2">
    <property type="entry name" value="EXPORTIN-7 ISOFORM X1"/>
    <property type="match status" value="1"/>
</dbReference>
<protein>
    <submittedName>
        <fullName evidence="8">Uncharacterized protein</fullName>
    </submittedName>
</protein>
<evidence type="ECO:0000256" key="5">
    <source>
        <dbReference type="ARBA" id="ARBA00022490"/>
    </source>
</evidence>
<evidence type="ECO:0000256" key="7">
    <source>
        <dbReference type="ARBA" id="ARBA00023242"/>
    </source>
</evidence>
<dbReference type="PANTHER" id="PTHR12596">
    <property type="entry name" value="EXPORTIN 4,7-RELATED"/>
    <property type="match status" value="1"/>
</dbReference>
<dbReference type="GO" id="GO:0005049">
    <property type="term" value="F:nuclear export signal receptor activity"/>
    <property type="evidence" value="ECO:0007669"/>
    <property type="project" value="InterPro"/>
</dbReference>
<evidence type="ECO:0000256" key="2">
    <source>
        <dbReference type="ARBA" id="ARBA00004496"/>
    </source>
</evidence>
<dbReference type="Proteomes" id="UP000688137">
    <property type="component" value="Unassembled WGS sequence"/>
</dbReference>
<evidence type="ECO:0000256" key="1">
    <source>
        <dbReference type="ARBA" id="ARBA00004123"/>
    </source>
</evidence>
<keyword evidence="4" id="KW-0813">Transport</keyword>
<evidence type="ECO:0000256" key="4">
    <source>
        <dbReference type="ARBA" id="ARBA00022448"/>
    </source>
</evidence>
<keyword evidence="7" id="KW-0539">Nucleus</keyword>
<comment type="caution">
    <text evidence="8">The sequence shown here is derived from an EMBL/GenBank/DDBJ whole genome shotgun (WGS) entry which is preliminary data.</text>
</comment>
<dbReference type="AlphaFoldDB" id="A0A8S1LRC5"/>
<sequence length="1067" mass="124656">MNLIHFDSLCNDCCFSRTLESKQQAEQIIYQFIEDIRNIDILCQIIQQTQSGSTLFVISEYIAKIVVSERSFKGFQSDDHSSLDGQSILGQSLNKVENDVLDKKCIVYETLVSLFCVSLQKQQENHVQNSICNLVGLLIQQIMMMSSSLFEKYKLVFNSFFQGNQPYLVSIGLKLVQHVLQNLQLYSSYDSYVSYRKIIFQFQNSDIIDFMSIVCTVLKQCTVNLYKPALTSLKDILMFNFNISYFELEQDFDPNDQNNVSFPDKFAEYFNDRQLLDILFKIVAQYNQIDPSLALLALKSLKRMASSKKRIFNEKIKKRLFAKEMYQGCIFLFEKVQQANEEIVSDILELNTKLNNCFGLRQIRFDFTFSQQWLYCLQTFCIQILQKQMKIKDLHMYQMIELMKKLIKCITDFKLDITFKQSISKALSEIGKSIIHLLLNSPNSFFHGYTPQNHKKLKHTLKEFFENLFPILSIDLTSHLKMIYHSFKNAAQDQEKFIIELSLINYIVINPQILEKNNDEIVQMIQTLIKDSLNFLQVSIHNLPPLVIMSAMSLADNLFQFCLSESDESIGRQRFNKTFFDIFIKPIQIQPQQATNQLLQFIILQLQIENKEIIEYALIIMKETIVRLKHHLYNEAFQSSNVVTQIKGILLNLKNTALQKDTFLSCRTLASEILSILLFDTAYDNYIESIIQLNQYLTIQPTQQSILIYLYEMLGYFRHVDTSKIFRLLIKQHLIKIADLTRFILIDNPQQFQMCKLCLKLMVAITENKSLRYQYHSSSIVQIELVRTFQNILTTYLQHLMNAIQNEKVKQEYSAEICRLVGLIFKIMNNIMKGRYISQSCQLLFADRKYLDQLITALEVTLKISNYIIMYNKACLQIVQVLQVVSSSQLQLFELNPQSLTTLMVIIESLQKHMLSQLSQEYKMQTISTYHQPIDKVTLDHTTEIILSVLEFVSEEQQLSQMGMLQSFVQPLDSVIELVLKELLLCLINGQCSQQTNQKITRQVFAIMCTFQQVFVTILSKILLRSDQQLDHSQLQILTQDLDLRIKQQNEEQFKKNFNLFMKQFGI</sequence>
<dbReference type="GO" id="GO:0005643">
    <property type="term" value="C:nuclear pore"/>
    <property type="evidence" value="ECO:0007669"/>
    <property type="project" value="TreeGrafter"/>
</dbReference>
<gene>
    <name evidence="8" type="ORF">PPRIM_AZ9-3.1.T0420201</name>
</gene>
<dbReference type="EMBL" id="CAJJDM010000041">
    <property type="protein sequence ID" value="CAD8068521.1"/>
    <property type="molecule type" value="Genomic_DNA"/>
</dbReference>
<evidence type="ECO:0000256" key="6">
    <source>
        <dbReference type="ARBA" id="ARBA00022927"/>
    </source>
</evidence>
<proteinExistence type="inferred from homology"/>
<evidence type="ECO:0000256" key="3">
    <source>
        <dbReference type="ARBA" id="ARBA00009466"/>
    </source>
</evidence>
<name>A0A8S1LRC5_PARPR</name>
<comment type="subcellular location">
    <subcellularLocation>
        <location evidence="2">Cytoplasm</location>
    </subcellularLocation>
    <subcellularLocation>
        <location evidence="1">Nucleus</location>
    </subcellularLocation>
</comment>
<evidence type="ECO:0000313" key="9">
    <source>
        <dbReference type="Proteomes" id="UP000688137"/>
    </source>
</evidence>